<dbReference type="GO" id="GO:0000981">
    <property type="term" value="F:DNA-binding transcription factor activity, RNA polymerase II-specific"/>
    <property type="evidence" value="ECO:0007669"/>
    <property type="project" value="TreeGrafter"/>
</dbReference>
<dbReference type="Gene3D" id="1.25.40.20">
    <property type="entry name" value="Ankyrin repeat-containing domain"/>
    <property type="match status" value="1"/>
</dbReference>
<accession>N6TX31</accession>
<dbReference type="HOGENOM" id="CLU_1181271_0_0_1"/>
<dbReference type="EMBL" id="KB741101">
    <property type="protein sequence ID" value="ENN73875.1"/>
    <property type="molecule type" value="Genomic_DNA"/>
</dbReference>
<dbReference type="SUPFAM" id="SSF49417">
    <property type="entry name" value="p53-like transcription factors"/>
    <property type="match status" value="1"/>
</dbReference>
<dbReference type="OrthoDB" id="10254686at2759"/>
<dbReference type="InterPro" id="IPR037059">
    <property type="entry name" value="RHD_DNA_bind_dom_sf"/>
</dbReference>
<name>N6TX31_DENPD</name>
<dbReference type="InterPro" id="IPR002110">
    <property type="entry name" value="Ankyrin_rpt"/>
</dbReference>
<dbReference type="Pfam" id="PF12796">
    <property type="entry name" value="Ank_2"/>
    <property type="match status" value="1"/>
</dbReference>
<dbReference type="SMART" id="SM00248">
    <property type="entry name" value="ANK"/>
    <property type="match status" value="3"/>
</dbReference>
<dbReference type="InterPro" id="IPR036770">
    <property type="entry name" value="Ankyrin_rpt-contain_sf"/>
</dbReference>
<dbReference type="PANTHER" id="PTHR24169">
    <property type="entry name" value="NUCLEAR FACTOR NF-KAPPA-B PROTEIN"/>
    <property type="match status" value="1"/>
</dbReference>
<protein>
    <submittedName>
        <fullName evidence="1">Uncharacterized protein</fullName>
    </submittedName>
</protein>
<evidence type="ECO:0000313" key="1">
    <source>
        <dbReference type="EMBL" id="ENN73875.1"/>
    </source>
</evidence>
<gene>
    <name evidence="1" type="ORF">YQE_09529</name>
</gene>
<dbReference type="GO" id="GO:0005737">
    <property type="term" value="C:cytoplasm"/>
    <property type="evidence" value="ECO:0007669"/>
    <property type="project" value="InterPro"/>
</dbReference>
<reference evidence="1" key="1">
    <citation type="journal article" date="2013" name="Genome Biol.">
        <title>Draft genome of the mountain pine beetle, Dendroctonus ponderosae Hopkins, a major forest pest.</title>
        <authorList>
            <person name="Keeling C.I."/>
            <person name="Yuen M.M."/>
            <person name="Liao N.Y."/>
            <person name="Docking T.R."/>
            <person name="Chan S.K."/>
            <person name="Taylor G.A."/>
            <person name="Palmquist D.L."/>
            <person name="Jackman S.D."/>
            <person name="Nguyen A."/>
            <person name="Li M."/>
            <person name="Henderson H."/>
            <person name="Janes J.K."/>
            <person name="Zhao Y."/>
            <person name="Pandoh P."/>
            <person name="Moore R."/>
            <person name="Sperling F.A."/>
            <person name="Huber D.P."/>
            <person name="Birol I."/>
            <person name="Jones S.J."/>
            <person name="Bohlmann J."/>
        </authorList>
    </citation>
    <scope>NUCLEOTIDE SEQUENCE</scope>
</reference>
<dbReference type="Gene3D" id="2.60.40.10">
    <property type="entry name" value="Immunoglobulins"/>
    <property type="match status" value="1"/>
</dbReference>
<dbReference type="Gene3D" id="2.60.40.340">
    <property type="entry name" value="Rel homology domain (RHD), DNA-binding domain"/>
    <property type="match status" value="1"/>
</dbReference>
<dbReference type="InterPro" id="IPR008967">
    <property type="entry name" value="p53-like_TF_DNA-bd_sf"/>
</dbReference>
<dbReference type="InterPro" id="IPR013783">
    <property type="entry name" value="Ig-like_fold"/>
</dbReference>
<sequence>MILKVCPADQYRKEIEQEHLQCEGIKQSSFFLGIMAFNFKYKWISLVLGNNVPSIKGLAQEESKSINLNIVRLRFDAFVIKNGIRHPICPPIYSHGINNLKCALTGDLRIVRMDHCTSPAKGGQEIFLLVERVTKKGRTPLNLAIETRNLMAIKTFCLFGADVNKKHHKNGFTPLRHAIEMQYVEAIQLLLLHPMLDIGAQTDFQGLSPFQFAIMNSSSKEVMEIINKFAHSVDD</sequence>
<dbReference type="PANTHER" id="PTHR24169:SF28">
    <property type="entry name" value="NUCLEAR FACTOR NF-KAPPA-B P110 SUBUNIT"/>
    <property type="match status" value="1"/>
</dbReference>
<dbReference type="AlphaFoldDB" id="N6TX31"/>
<feature type="non-terminal residue" evidence="1">
    <location>
        <position position="1"/>
    </location>
</feature>
<proteinExistence type="predicted"/>
<organism evidence="1">
    <name type="scientific">Dendroctonus ponderosae</name>
    <name type="common">Mountain pine beetle</name>
    <dbReference type="NCBI Taxonomy" id="77166"/>
    <lineage>
        <taxon>Eukaryota</taxon>
        <taxon>Metazoa</taxon>
        <taxon>Ecdysozoa</taxon>
        <taxon>Arthropoda</taxon>
        <taxon>Hexapoda</taxon>
        <taxon>Insecta</taxon>
        <taxon>Pterygota</taxon>
        <taxon>Neoptera</taxon>
        <taxon>Endopterygota</taxon>
        <taxon>Coleoptera</taxon>
        <taxon>Polyphaga</taxon>
        <taxon>Cucujiformia</taxon>
        <taxon>Curculionidae</taxon>
        <taxon>Scolytinae</taxon>
        <taxon>Dendroctonus</taxon>
    </lineage>
</organism>
<dbReference type="PROSITE" id="PS50088">
    <property type="entry name" value="ANK_REPEAT"/>
    <property type="match status" value="1"/>
</dbReference>
<dbReference type="GO" id="GO:0000978">
    <property type="term" value="F:RNA polymerase II cis-regulatory region sequence-specific DNA binding"/>
    <property type="evidence" value="ECO:0007669"/>
    <property type="project" value="TreeGrafter"/>
</dbReference>
<dbReference type="SUPFAM" id="SSF48403">
    <property type="entry name" value="Ankyrin repeat"/>
    <property type="match status" value="1"/>
</dbReference>
<dbReference type="InterPro" id="IPR000451">
    <property type="entry name" value="NFkB/Dor"/>
</dbReference>